<proteinExistence type="predicted"/>
<evidence type="ECO:0000313" key="4">
    <source>
        <dbReference type="Proteomes" id="UP001339911"/>
    </source>
</evidence>
<evidence type="ECO:0000313" key="3">
    <source>
        <dbReference type="EMBL" id="MEE6311801.1"/>
    </source>
</evidence>
<feature type="compositionally biased region" description="Low complexity" evidence="1">
    <location>
        <begin position="106"/>
        <end position="116"/>
    </location>
</feature>
<keyword evidence="4" id="KW-1185">Reference proteome</keyword>
<dbReference type="Proteomes" id="UP001339911">
    <property type="component" value="Unassembled WGS sequence"/>
</dbReference>
<comment type="caution">
    <text evidence="3">The sequence shown here is derived from an EMBL/GenBank/DDBJ whole genome shotgun (WGS) entry which is preliminary data.</text>
</comment>
<name>A0ABU7SPB7_9ACTN</name>
<dbReference type="RefSeq" id="WP_331211684.1">
    <property type="nucleotide sequence ID" value="NZ_JAZGQL010000037.1"/>
</dbReference>
<keyword evidence="2" id="KW-0812">Transmembrane</keyword>
<gene>
    <name evidence="3" type="ORF">V1634_33735</name>
</gene>
<accession>A0ABU7SPB7</accession>
<dbReference type="EMBL" id="JAZGQL010000037">
    <property type="protein sequence ID" value="MEE6311801.1"/>
    <property type="molecule type" value="Genomic_DNA"/>
</dbReference>
<keyword evidence="2" id="KW-1133">Transmembrane helix</keyword>
<dbReference type="SUPFAM" id="SSF49384">
    <property type="entry name" value="Carbohydrate-binding domain"/>
    <property type="match status" value="1"/>
</dbReference>
<feature type="compositionally biased region" description="Low complexity" evidence="1">
    <location>
        <begin position="65"/>
        <end position="99"/>
    </location>
</feature>
<sequence length="228" mass="24224">MSAPEPTRPRLLAAAPWIVVLAGVLVMTVLFALATGYLTGDRRTSGAPEPAWPFAPGSTPAPVDSGTGAASPSGSPTATPRTPTPTSARPSGGKPAASRPVPPRTAPARSRPTTSAPKPPEPLTGRYRVLADFRDSFIAEVLVRNETGSAQSWTVELRFRDEVDDLRGFWVEGAPRPSVDRDGGRWIFRSGAPLAGGQSDPLRFQFERWGDGERPISCTVNGRACQIL</sequence>
<reference evidence="3 4" key="1">
    <citation type="submission" date="2024-01" db="EMBL/GenBank/DDBJ databases">
        <title>Genome insights into Plantactinospora veratri sp. nov.</title>
        <authorList>
            <person name="Wang L."/>
        </authorList>
    </citation>
    <scope>NUCLEOTIDE SEQUENCE [LARGE SCALE GENOMIC DNA]</scope>
    <source>
        <strain evidence="3 4">NEAU-FHS4</strain>
    </source>
</reference>
<organism evidence="3 4">
    <name type="scientific">Plantactinospora veratri</name>
    <dbReference type="NCBI Taxonomy" id="1436122"/>
    <lineage>
        <taxon>Bacteria</taxon>
        <taxon>Bacillati</taxon>
        <taxon>Actinomycetota</taxon>
        <taxon>Actinomycetes</taxon>
        <taxon>Micromonosporales</taxon>
        <taxon>Micromonosporaceae</taxon>
        <taxon>Plantactinospora</taxon>
    </lineage>
</organism>
<feature type="region of interest" description="Disordered" evidence="1">
    <location>
        <begin position="41"/>
        <end position="124"/>
    </location>
</feature>
<protein>
    <submittedName>
        <fullName evidence="3">Cellulose-binding protein</fullName>
    </submittedName>
</protein>
<feature type="transmembrane region" description="Helical" evidence="2">
    <location>
        <begin position="12"/>
        <end position="34"/>
    </location>
</feature>
<dbReference type="InterPro" id="IPR008965">
    <property type="entry name" value="CBM2/CBM3_carb-bd_dom_sf"/>
</dbReference>
<evidence type="ECO:0000256" key="2">
    <source>
        <dbReference type="SAM" id="Phobius"/>
    </source>
</evidence>
<dbReference type="InterPro" id="IPR012291">
    <property type="entry name" value="CBM2_carb-bd_dom_sf"/>
</dbReference>
<dbReference type="Gene3D" id="2.60.40.290">
    <property type="match status" value="1"/>
</dbReference>
<keyword evidence="2" id="KW-0472">Membrane</keyword>
<evidence type="ECO:0000256" key="1">
    <source>
        <dbReference type="SAM" id="MobiDB-lite"/>
    </source>
</evidence>